<dbReference type="EC" id="1.3.1.98" evidence="5 19"/>
<evidence type="ECO:0000256" key="3">
    <source>
        <dbReference type="ARBA" id="ARBA00004496"/>
    </source>
</evidence>
<organism evidence="21 22">
    <name type="scientific">Neorhodopirellula pilleata</name>
    <dbReference type="NCBI Taxonomy" id="2714738"/>
    <lineage>
        <taxon>Bacteria</taxon>
        <taxon>Pseudomonadati</taxon>
        <taxon>Planctomycetota</taxon>
        <taxon>Planctomycetia</taxon>
        <taxon>Pirellulales</taxon>
        <taxon>Pirellulaceae</taxon>
        <taxon>Neorhodopirellula</taxon>
    </lineage>
</organism>
<evidence type="ECO:0000256" key="5">
    <source>
        <dbReference type="ARBA" id="ARBA00012518"/>
    </source>
</evidence>
<evidence type="ECO:0000256" key="15">
    <source>
        <dbReference type="ARBA" id="ARBA00023306"/>
    </source>
</evidence>
<feature type="active site" evidence="19">
    <location>
        <position position="224"/>
    </location>
</feature>
<comment type="caution">
    <text evidence="21">The sequence shown here is derived from an EMBL/GenBank/DDBJ whole genome shotgun (WGS) entry which is preliminary data.</text>
</comment>
<evidence type="ECO:0000256" key="8">
    <source>
        <dbReference type="ARBA" id="ARBA00022618"/>
    </source>
</evidence>
<keyword evidence="15 19" id="KW-0131">Cell cycle</keyword>
<keyword evidence="8 19" id="KW-0132">Cell division</keyword>
<keyword evidence="16 19" id="KW-0961">Cell wall biogenesis/degradation</keyword>
<dbReference type="Gene3D" id="3.30.43.10">
    <property type="entry name" value="Uridine Diphospho-n-acetylenolpyruvylglucosamine Reductase, domain 2"/>
    <property type="match status" value="1"/>
</dbReference>
<evidence type="ECO:0000256" key="13">
    <source>
        <dbReference type="ARBA" id="ARBA00022984"/>
    </source>
</evidence>
<keyword evidence="7 19" id="KW-0963">Cytoplasm</keyword>
<comment type="caution">
    <text evidence="19">Lacks conserved residue(s) required for the propagation of feature annotation.</text>
</comment>
<evidence type="ECO:0000259" key="20">
    <source>
        <dbReference type="PROSITE" id="PS51387"/>
    </source>
</evidence>
<dbReference type="EMBL" id="SJPM01000002">
    <property type="protein sequence ID" value="TWU01673.1"/>
    <property type="molecule type" value="Genomic_DNA"/>
</dbReference>
<evidence type="ECO:0000313" key="22">
    <source>
        <dbReference type="Proteomes" id="UP000316213"/>
    </source>
</evidence>
<dbReference type="InterPro" id="IPR011601">
    <property type="entry name" value="MurB_C"/>
</dbReference>
<dbReference type="Pfam" id="PF01565">
    <property type="entry name" value="FAD_binding_4"/>
    <property type="match status" value="1"/>
</dbReference>
<comment type="subcellular location">
    <subcellularLocation>
        <location evidence="3 19">Cytoplasm</location>
    </subcellularLocation>
</comment>
<sequence length="346" mass="37034">MRGGDGSRQAPSPEDGDSLDCEFCRWLANCRGSHPHSPVRVGHDVSLNPTVMLADVFPEELQHLIGENQPLNESLWLGIGGPARFLAEPVEIKQISGLVRAARKHDLAVRVLGHGSNVLVREAGFDGLVISLGGPATCQLAIEGNRLKAGAGAKLTHAAIKTVGEGLGGLEHLVGIPGSVGGAVVGNASAEGRDIGSVVRSIDVLDESGESKTISAEEAGFSHRKSTLDGSIVLSVEFELEPKDVSALTKRMQKLWIHRGQRRPADTSRIVMPFIDPDSMSTRELIASTGLSGLREGDVSLDLSAPQYLIAHENATSEQCLRLIERVREQVLLQTGIDLRLNLQIW</sequence>
<keyword evidence="9 19" id="KW-0285">Flavoprotein</keyword>
<dbReference type="InterPro" id="IPR016169">
    <property type="entry name" value="FAD-bd_PCMH_sub2"/>
</dbReference>
<evidence type="ECO:0000256" key="4">
    <source>
        <dbReference type="ARBA" id="ARBA00004752"/>
    </source>
</evidence>
<dbReference type="GO" id="GO:0051301">
    <property type="term" value="P:cell division"/>
    <property type="evidence" value="ECO:0007669"/>
    <property type="project" value="UniProtKB-KW"/>
</dbReference>
<accession>A0A5C6ANQ5</accession>
<evidence type="ECO:0000256" key="18">
    <source>
        <dbReference type="ARBA" id="ARBA00048914"/>
    </source>
</evidence>
<dbReference type="PANTHER" id="PTHR21071:SF4">
    <property type="entry name" value="UDP-N-ACETYLENOLPYRUVOYLGLUCOSAMINE REDUCTASE"/>
    <property type="match status" value="1"/>
</dbReference>
<dbReference type="Gene3D" id="3.90.78.10">
    <property type="entry name" value="UDP-N-acetylenolpyruvoylglucosamine reductase, C-terminal domain"/>
    <property type="match status" value="1"/>
</dbReference>
<evidence type="ECO:0000256" key="17">
    <source>
        <dbReference type="ARBA" id="ARBA00031026"/>
    </source>
</evidence>
<dbReference type="SUPFAM" id="SSF56176">
    <property type="entry name" value="FAD-binding/transporter-associated domain-like"/>
    <property type="match status" value="1"/>
</dbReference>
<dbReference type="InterPro" id="IPR006094">
    <property type="entry name" value="Oxid_FAD_bind_N"/>
</dbReference>
<evidence type="ECO:0000256" key="10">
    <source>
        <dbReference type="ARBA" id="ARBA00022827"/>
    </source>
</evidence>
<comment type="function">
    <text evidence="2 19">Cell wall formation.</text>
</comment>
<proteinExistence type="inferred from homology"/>
<evidence type="ECO:0000256" key="14">
    <source>
        <dbReference type="ARBA" id="ARBA00023002"/>
    </source>
</evidence>
<dbReference type="UniPathway" id="UPA00219"/>
<keyword evidence="10 19" id="KW-0274">FAD</keyword>
<dbReference type="GO" id="GO:0071949">
    <property type="term" value="F:FAD binding"/>
    <property type="evidence" value="ECO:0007669"/>
    <property type="project" value="InterPro"/>
</dbReference>
<evidence type="ECO:0000256" key="11">
    <source>
        <dbReference type="ARBA" id="ARBA00022857"/>
    </source>
</evidence>
<comment type="similarity">
    <text evidence="19">Belongs to the MurB family.</text>
</comment>
<reference evidence="21 22" key="1">
    <citation type="submission" date="2019-02" db="EMBL/GenBank/DDBJ databases">
        <title>Deep-cultivation of Planctomycetes and their phenomic and genomic characterization uncovers novel biology.</title>
        <authorList>
            <person name="Wiegand S."/>
            <person name="Jogler M."/>
            <person name="Boedeker C."/>
            <person name="Pinto D."/>
            <person name="Vollmers J."/>
            <person name="Rivas-Marin E."/>
            <person name="Kohn T."/>
            <person name="Peeters S.H."/>
            <person name="Heuer A."/>
            <person name="Rast P."/>
            <person name="Oberbeckmann S."/>
            <person name="Bunk B."/>
            <person name="Jeske O."/>
            <person name="Meyerdierks A."/>
            <person name="Storesund J.E."/>
            <person name="Kallscheuer N."/>
            <person name="Luecker S."/>
            <person name="Lage O.M."/>
            <person name="Pohl T."/>
            <person name="Merkel B.J."/>
            <person name="Hornburger P."/>
            <person name="Mueller R.-W."/>
            <person name="Bruemmer F."/>
            <person name="Labrenz M."/>
            <person name="Spormann A.M."/>
            <person name="Op Den Camp H."/>
            <person name="Overmann J."/>
            <person name="Amann R."/>
            <person name="Jetten M.S.M."/>
            <person name="Mascher T."/>
            <person name="Medema M.H."/>
            <person name="Devos D.P."/>
            <person name="Kaster A.-K."/>
            <person name="Ovreas L."/>
            <person name="Rohde M."/>
            <person name="Galperin M.Y."/>
            <person name="Jogler C."/>
        </authorList>
    </citation>
    <scope>NUCLEOTIDE SEQUENCE [LARGE SCALE GENOMIC DNA]</scope>
    <source>
        <strain evidence="21 22">Pla100</strain>
    </source>
</reference>
<evidence type="ECO:0000256" key="9">
    <source>
        <dbReference type="ARBA" id="ARBA00022630"/>
    </source>
</evidence>
<evidence type="ECO:0000256" key="6">
    <source>
        <dbReference type="ARBA" id="ARBA00015188"/>
    </source>
</evidence>
<dbReference type="InterPro" id="IPR036318">
    <property type="entry name" value="FAD-bd_PCMH-like_sf"/>
</dbReference>
<feature type="domain" description="FAD-binding PCMH-type" evidence="20">
    <location>
        <begin position="78"/>
        <end position="243"/>
    </location>
</feature>
<evidence type="ECO:0000256" key="7">
    <source>
        <dbReference type="ARBA" id="ARBA00022490"/>
    </source>
</evidence>
<gene>
    <name evidence="19 21" type="primary">murB</name>
    <name evidence="21" type="ORF">Pla100_14080</name>
</gene>
<keyword evidence="14 19" id="KW-0560">Oxidoreductase</keyword>
<dbReference type="PANTHER" id="PTHR21071">
    <property type="entry name" value="UDP-N-ACETYLENOLPYRUVOYLGLUCOSAMINE REDUCTASE"/>
    <property type="match status" value="1"/>
</dbReference>
<dbReference type="SUPFAM" id="SSF56194">
    <property type="entry name" value="Uridine diphospho-N-Acetylenolpyruvylglucosamine reductase, MurB, C-terminal domain"/>
    <property type="match status" value="1"/>
</dbReference>
<dbReference type="Proteomes" id="UP000316213">
    <property type="component" value="Unassembled WGS sequence"/>
</dbReference>
<dbReference type="GO" id="GO:0009252">
    <property type="term" value="P:peptidoglycan biosynthetic process"/>
    <property type="evidence" value="ECO:0007669"/>
    <property type="project" value="UniProtKB-UniRule"/>
</dbReference>
<evidence type="ECO:0000256" key="16">
    <source>
        <dbReference type="ARBA" id="ARBA00023316"/>
    </source>
</evidence>
<dbReference type="InterPro" id="IPR016166">
    <property type="entry name" value="FAD-bd_PCMH"/>
</dbReference>
<evidence type="ECO:0000313" key="21">
    <source>
        <dbReference type="EMBL" id="TWU01673.1"/>
    </source>
</evidence>
<dbReference type="InterPro" id="IPR016167">
    <property type="entry name" value="FAD-bd_PCMH_sub1"/>
</dbReference>
<evidence type="ECO:0000256" key="12">
    <source>
        <dbReference type="ARBA" id="ARBA00022960"/>
    </source>
</evidence>
<dbReference type="InterPro" id="IPR036635">
    <property type="entry name" value="MurB_C_sf"/>
</dbReference>
<dbReference type="PROSITE" id="PS51387">
    <property type="entry name" value="FAD_PCMH"/>
    <property type="match status" value="1"/>
</dbReference>
<dbReference type="InterPro" id="IPR003170">
    <property type="entry name" value="MurB"/>
</dbReference>
<dbReference type="AlphaFoldDB" id="A0A5C6ANQ5"/>
<protein>
    <recommendedName>
        <fullName evidence="6 19">UDP-N-acetylenolpyruvoylglucosamine reductase</fullName>
        <ecNumber evidence="5 19">1.3.1.98</ecNumber>
    </recommendedName>
    <alternativeName>
        <fullName evidence="17 19">UDP-N-acetylmuramate dehydrogenase</fullName>
    </alternativeName>
</protein>
<dbReference type="GO" id="GO:0071555">
    <property type="term" value="P:cell wall organization"/>
    <property type="evidence" value="ECO:0007669"/>
    <property type="project" value="UniProtKB-KW"/>
</dbReference>
<dbReference type="GO" id="GO:0008360">
    <property type="term" value="P:regulation of cell shape"/>
    <property type="evidence" value="ECO:0007669"/>
    <property type="project" value="UniProtKB-KW"/>
</dbReference>
<keyword evidence="12 19" id="KW-0133">Cell shape</keyword>
<keyword evidence="13 19" id="KW-0573">Peptidoglycan synthesis</keyword>
<comment type="cofactor">
    <cofactor evidence="1 19">
        <name>FAD</name>
        <dbReference type="ChEBI" id="CHEBI:57692"/>
    </cofactor>
</comment>
<dbReference type="HAMAP" id="MF_00037">
    <property type="entry name" value="MurB"/>
    <property type="match status" value="1"/>
</dbReference>
<keyword evidence="11 19" id="KW-0521">NADP</keyword>
<dbReference type="GO" id="GO:0008762">
    <property type="term" value="F:UDP-N-acetylmuramate dehydrogenase activity"/>
    <property type="evidence" value="ECO:0007669"/>
    <property type="project" value="UniProtKB-UniRule"/>
</dbReference>
<comment type="catalytic activity">
    <reaction evidence="18 19">
        <text>UDP-N-acetyl-alpha-D-muramate + NADP(+) = UDP-N-acetyl-3-O-(1-carboxyvinyl)-alpha-D-glucosamine + NADPH + H(+)</text>
        <dbReference type="Rhea" id="RHEA:12248"/>
        <dbReference type="ChEBI" id="CHEBI:15378"/>
        <dbReference type="ChEBI" id="CHEBI:57783"/>
        <dbReference type="ChEBI" id="CHEBI:58349"/>
        <dbReference type="ChEBI" id="CHEBI:68483"/>
        <dbReference type="ChEBI" id="CHEBI:70757"/>
        <dbReference type="EC" id="1.3.1.98"/>
    </reaction>
</comment>
<evidence type="ECO:0000256" key="2">
    <source>
        <dbReference type="ARBA" id="ARBA00003921"/>
    </source>
</evidence>
<name>A0A5C6ANQ5_9BACT</name>
<comment type="pathway">
    <text evidence="4 19">Cell wall biogenesis; peptidoglycan biosynthesis.</text>
</comment>
<evidence type="ECO:0000256" key="19">
    <source>
        <dbReference type="HAMAP-Rule" id="MF_00037"/>
    </source>
</evidence>
<dbReference type="GO" id="GO:0005829">
    <property type="term" value="C:cytosol"/>
    <property type="evidence" value="ECO:0007669"/>
    <property type="project" value="TreeGrafter"/>
</dbReference>
<keyword evidence="22" id="KW-1185">Reference proteome</keyword>
<evidence type="ECO:0000256" key="1">
    <source>
        <dbReference type="ARBA" id="ARBA00001974"/>
    </source>
</evidence>
<dbReference type="Gene3D" id="3.30.465.10">
    <property type="match status" value="1"/>
</dbReference>
<dbReference type="Pfam" id="PF02873">
    <property type="entry name" value="MurB_C"/>
    <property type="match status" value="1"/>
</dbReference>